<dbReference type="Proteomes" id="UP000325433">
    <property type="component" value="Unassembled WGS sequence"/>
</dbReference>
<dbReference type="EMBL" id="ML738307">
    <property type="protein sequence ID" value="KAE8316350.1"/>
    <property type="molecule type" value="Genomic_DNA"/>
</dbReference>
<dbReference type="AlphaFoldDB" id="A0A5N6WA95"/>
<evidence type="ECO:0000313" key="1">
    <source>
        <dbReference type="EMBL" id="KAE8316350.1"/>
    </source>
</evidence>
<sequence length="102" mass="12374">MRHPFHSVKRGMQESTTYSFDSMLEIEVQRVLMNLEKWFIKLDPTTRGDCRTKKKKLRTGHPPTCWRLRWKLYMLLWISPLYRRSQLSPQFTTQFASCSKYL</sequence>
<organism evidence="1 2">
    <name type="scientific">Aspergillus transmontanensis</name>
    <dbReference type="NCBI Taxonomy" id="1034304"/>
    <lineage>
        <taxon>Eukaryota</taxon>
        <taxon>Fungi</taxon>
        <taxon>Dikarya</taxon>
        <taxon>Ascomycota</taxon>
        <taxon>Pezizomycotina</taxon>
        <taxon>Eurotiomycetes</taxon>
        <taxon>Eurotiomycetidae</taxon>
        <taxon>Eurotiales</taxon>
        <taxon>Aspergillaceae</taxon>
        <taxon>Aspergillus</taxon>
        <taxon>Aspergillus subgen. Circumdati</taxon>
    </lineage>
</organism>
<accession>A0A5N6WA95</accession>
<reference evidence="2" key="1">
    <citation type="submission" date="2019-04" db="EMBL/GenBank/DDBJ databases">
        <title>Friends and foes A comparative genomics studyof 23 Aspergillus species from section Flavi.</title>
        <authorList>
            <consortium name="DOE Joint Genome Institute"/>
            <person name="Kjaerbolling I."/>
            <person name="Vesth T."/>
            <person name="Frisvad J.C."/>
            <person name="Nybo J.L."/>
            <person name="Theobald S."/>
            <person name="Kildgaard S."/>
            <person name="Isbrandt T."/>
            <person name="Kuo A."/>
            <person name="Sato A."/>
            <person name="Lyhne E.K."/>
            <person name="Kogle M.E."/>
            <person name="Wiebenga A."/>
            <person name="Kun R.S."/>
            <person name="Lubbers R.J."/>
            <person name="Makela M.R."/>
            <person name="Barry K."/>
            <person name="Chovatia M."/>
            <person name="Clum A."/>
            <person name="Daum C."/>
            <person name="Haridas S."/>
            <person name="He G."/>
            <person name="LaButti K."/>
            <person name="Lipzen A."/>
            <person name="Mondo S."/>
            <person name="Riley R."/>
            <person name="Salamov A."/>
            <person name="Simmons B.A."/>
            <person name="Magnuson J.K."/>
            <person name="Henrissat B."/>
            <person name="Mortensen U.H."/>
            <person name="Larsen T.O."/>
            <person name="Devries R.P."/>
            <person name="Grigoriev I.V."/>
            <person name="Machida M."/>
            <person name="Baker S.E."/>
            <person name="Andersen M.R."/>
        </authorList>
    </citation>
    <scope>NUCLEOTIDE SEQUENCE [LARGE SCALE GENOMIC DNA]</scope>
    <source>
        <strain evidence="2">CBS 130015</strain>
    </source>
</reference>
<evidence type="ECO:0000313" key="2">
    <source>
        <dbReference type="Proteomes" id="UP000325433"/>
    </source>
</evidence>
<name>A0A5N6WA95_9EURO</name>
<gene>
    <name evidence="1" type="ORF">BDV41DRAFT_125718</name>
</gene>
<keyword evidence="2" id="KW-1185">Reference proteome</keyword>
<proteinExistence type="predicted"/>
<protein>
    <submittedName>
        <fullName evidence="1">Uncharacterized protein</fullName>
    </submittedName>
</protein>